<keyword evidence="1" id="KW-0812">Transmembrane</keyword>
<sequence>AFGIFHNASFACCQAAATKLDVVSCAAQQPVWAVWCVFCFATFPLNQAATVFLPRAGGPQAARHLGKLILGLAFGFGLVMASCHGFLAGVTPGLLAKDSTLWPTIRTLALPGAIALILCGISQVLEGILLTLKQSKFLACCHGVNFCLVYFGAQYVVRAGMGIQGVWALVVGMYIFRACQCTARLLPIWRKAHSDGPALANLEEGTL</sequence>
<proteinExistence type="predicted"/>
<feature type="transmembrane region" description="Helical" evidence="1">
    <location>
        <begin position="137"/>
        <end position="153"/>
    </location>
</feature>
<name>A0A813D7T9_POLGL</name>
<dbReference type="AlphaFoldDB" id="A0A813D7T9"/>
<feature type="transmembrane region" description="Helical" evidence="1">
    <location>
        <begin position="108"/>
        <end position="130"/>
    </location>
</feature>
<keyword evidence="3" id="KW-1185">Reference proteome</keyword>
<keyword evidence="1" id="KW-0472">Membrane</keyword>
<gene>
    <name evidence="2" type="ORF">PGLA1383_LOCUS2931</name>
</gene>
<feature type="non-terminal residue" evidence="2">
    <location>
        <position position="1"/>
    </location>
</feature>
<dbReference type="EMBL" id="CAJNNV010000967">
    <property type="protein sequence ID" value="CAE8583985.1"/>
    <property type="molecule type" value="Genomic_DNA"/>
</dbReference>
<keyword evidence="1" id="KW-1133">Transmembrane helix</keyword>
<feature type="transmembrane region" description="Helical" evidence="1">
    <location>
        <begin position="65"/>
        <end position="88"/>
    </location>
</feature>
<accession>A0A813D7T9</accession>
<evidence type="ECO:0000313" key="2">
    <source>
        <dbReference type="EMBL" id="CAE8583985.1"/>
    </source>
</evidence>
<feature type="transmembrane region" description="Helical" evidence="1">
    <location>
        <begin position="32"/>
        <end position="53"/>
    </location>
</feature>
<reference evidence="2" key="1">
    <citation type="submission" date="2021-02" db="EMBL/GenBank/DDBJ databases">
        <authorList>
            <person name="Dougan E. K."/>
            <person name="Rhodes N."/>
            <person name="Thang M."/>
            <person name="Chan C."/>
        </authorList>
    </citation>
    <scope>NUCLEOTIDE SEQUENCE</scope>
</reference>
<evidence type="ECO:0000256" key="1">
    <source>
        <dbReference type="SAM" id="Phobius"/>
    </source>
</evidence>
<dbReference type="OrthoDB" id="423427at2759"/>
<comment type="caution">
    <text evidence="2">The sequence shown here is derived from an EMBL/GenBank/DDBJ whole genome shotgun (WGS) entry which is preliminary data.</text>
</comment>
<evidence type="ECO:0000313" key="3">
    <source>
        <dbReference type="Proteomes" id="UP000654075"/>
    </source>
</evidence>
<dbReference type="Proteomes" id="UP000654075">
    <property type="component" value="Unassembled WGS sequence"/>
</dbReference>
<protein>
    <recommendedName>
        <fullName evidence="4">Protein DETOXIFICATION</fullName>
    </recommendedName>
</protein>
<evidence type="ECO:0008006" key="4">
    <source>
        <dbReference type="Google" id="ProtNLM"/>
    </source>
</evidence>
<organism evidence="2 3">
    <name type="scientific">Polarella glacialis</name>
    <name type="common">Dinoflagellate</name>
    <dbReference type="NCBI Taxonomy" id="89957"/>
    <lineage>
        <taxon>Eukaryota</taxon>
        <taxon>Sar</taxon>
        <taxon>Alveolata</taxon>
        <taxon>Dinophyceae</taxon>
        <taxon>Suessiales</taxon>
        <taxon>Suessiaceae</taxon>
        <taxon>Polarella</taxon>
    </lineage>
</organism>
<feature type="transmembrane region" description="Helical" evidence="1">
    <location>
        <begin position="159"/>
        <end position="176"/>
    </location>
</feature>